<proteinExistence type="predicted"/>
<accession>D4XV97</accession>
<comment type="caution">
    <text evidence="1">The sequence shown here is derived from an EMBL/GenBank/DDBJ whole genome shotgun (WGS) entry which is preliminary data.</text>
</comment>
<reference evidence="1 2" key="1">
    <citation type="submission" date="2010-03" db="EMBL/GenBank/DDBJ databases">
        <authorList>
            <person name="Glass J.I."/>
            <person name="Benders G.A."/>
            <person name="Durkin A.S."/>
            <person name="Farmerie W.G."/>
            <person name="Hlavinka K."/>
            <person name="Hostetler J."/>
            <person name="Jackson J."/>
            <person name="May M.A."/>
            <person name="Miller R.H."/>
            <person name="Paralanov V."/>
            <person name="Radune D."/>
            <person name="Szczypinski B."/>
            <person name="Brown D.R."/>
        </authorList>
    </citation>
    <scope>NUCLEOTIDE SEQUENCE [LARGE SCALE GENOMIC DNA]</scope>
    <source>
        <strain evidence="1 2">A21JP2</strain>
    </source>
</reference>
<dbReference type="STRING" id="747682.MALL_0074"/>
<organism evidence="1 2">
    <name type="scientific">Mycoplasmopsis alligatoris A21JP2</name>
    <dbReference type="NCBI Taxonomy" id="747682"/>
    <lineage>
        <taxon>Bacteria</taxon>
        <taxon>Bacillati</taxon>
        <taxon>Mycoplasmatota</taxon>
        <taxon>Mycoplasmoidales</taxon>
        <taxon>Metamycoplasmataceae</taxon>
        <taxon>Mycoplasmopsis</taxon>
    </lineage>
</organism>
<name>D4XV97_9BACT</name>
<protein>
    <submittedName>
        <fullName evidence="1">Conserved domain protein</fullName>
    </submittedName>
</protein>
<dbReference type="Proteomes" id="UP000004757">
    <property type="component" value="Unassembled WGS sequence"/>
</dbReference>
<evidence type="ECO:0000313" key="2">
    <source>
        <dbReference type="Proteomes" id="UP000004757"/>
    </source>
</evidence>
<dbReference type="AlphaFoldDB" id="D4XV97"/>
<evidence type="ECO:0000313" key="1">
    <source>
        <dbReference type="EMBL" id="EFF41738.1"/>
    </source>
</evidence>
<gene>
    <name evidence="1" type="ORF">MALL_0074</name>
</gene>
<keyword evidence="2" id="KW-1185">Reference proteome</keyword>
<sequence>MRKFKKTFVNTENELDFLYKINNFKFDNQYYINKKITNNKVTFFITQLKELTLYI</sequence>
<dbReference type="EMBL" id="ADNC01000006">
    <property type="protein sequence ID" value="EFF41738.1"/>
    <property type="molecule type" value="Genomic_DNA"/>
</dbReference>